<reference evidence="1" key="3">
    <citation type="submission" date="2023-05" db="EMBL/GenBank/DDBJ databases">
        <authorList>
            <person name="Smith C.H."/>
        </authorList>
    </citation>
    <scope>NUCLEOTIDE SEQUENCE</scope>
    <source>
        <strain evidence="1">CHS0354</strain>
        <tissue evidence="1">Mantle</tissue>
    </source>
</reference>
<dbReference type="Proteomes" id="UP001195483">
    <property type="component" value="Unassembled WGS sequence"/>
</dbReference>
<evidence type="ECO:0000313" key="1">
    <source>
        <dbReference type="EMBL" id="KAK3595706.1"/>
    </source>
</evidence>
<comment type="caution">
    <text evidence="1">The sequence shown here is derived from an EMBL/GenBank/DDBJ whole genome shotgun (WGS) entry which is preliminary data.</text>
</comment>
<evidence type="ECO:0000313" key="2">
    <source>
        <dbReference type="Proteomes" id="UP001195483"/>
    </source>
</evidence>
<name>A0AAE0SPZ6_9BIVA</name>
<reference evidence="1" key="2">
    <citation type="journal article" date="2021" name="Genome Biol. Evol.">
        <title>Developing a high-quality reference genome for a parasitic bivalve with doubly uniparental inheritance (Bivalvia: Unionida).</title>
        <authorList>
            <person name="Smith C.H."/>
        </authorList>
    </citation>
    <scope>NUCLEOTIDE SEQUENCE</scope>
    <source>
        <strain evidence="1">CHS0354</strain>
        <tissue evidence="1">Mantle</tissue>
    </source>
</reference>
<gene>
    <name evidence="1" type="ORF">CHS0354_026927</name>
</gene>
<dbReference type="EMBL" id="JAEAOA010001600">
    <property type="protein sequence ID" value="KAK3595706.1"/>
    <property type="molecule type" value="Genomic_DNA"/>
</dbReference>
<organism evidence="1 2">
    <name type="scientific">Potamilus streckersoni</name>
    <dbReference type="NCBI Taxonomy" id="2493646"/>
    <lineage>
        <taxon>Eukaryota</taxon>
        <taxon>Metazoa</taxon>
        <taxon>Spiralia</taxon>
        <taxon>Lophotrochozoa</taxon>
        <taxon>Mollusca</taxon>
        <taxon>Bivalvia</taxon>
        <taxon>Autobranchia</taxon>
        <taxon>Heteroconchia</taxon>
        <taxon>Palaeoheterodonta</taxon>
        <taxon>Unionida</taxon>
        <taxon>Unionoidea</taxon>
        <taxon>Unionidae</taxon>
        <taxon>Ambleminae</taxon>
        <taxon>Lampsilini</taxon>
        <taxon>Potamilus</taxon>
    </lineage>
</organism>
<reference evidence="1" key="1">
    <citation type="journal article" date="2021" name="Genome Biol. Evol.">
        <title>A High-Quality Reference Genome for a Parasitic Bivalve with Doubly Uniparental Inheritance (Bivalvia: Unionida).</title>
        <authorList>
            <person name="Smith C.H."/>
        </authorList>
    </citation>
    <scope>NUCLEOTIDE SEQUENCE</scope>
    <source>
        <strain evidence="1">CHS0354</strain>
    </source>
</reference>
<proteinExistence type="predicted"/>
<accession>A0AAE0SPZ6</accession>
<protein>
    <submittedName>
        <fullName evidence="1">Uncharacterized protein</fullName>
    </submittedName>
</protein>
<sequence>WKDFLKQYFIALDEEPEQGRLFKDFVDRPMGQALDVQKFQQKRDPGKSPF</sequence>
<feature type="non-terminal residue" evidence="1">
    <location>
        <position position="1"/>
    </location>
</feature>
<keyword evidence="2" id="KW-1185">Reference proteome</keyword>
<dbReference type="AlphaFoldDB" id="A0AAE0SPZ6"/>